<comment type="caution">
    <text evidence="1">The sequence shown here is derived from an EMBL/GenBank/DDBJ whole genome shotgun (WGS) entry which is preliminary data.</text>
</comment>
<reference evidence="1 2" key="1">
    <citation type="journal article" date="2019" name="Int. J. Syst. Evol. Microbiol.">
        <title>The Global Catalogue of Microorganisms (GCM) 10K type strain sequencing project: providing services to taxonomists for standard genome sequencing and annotation.</title>
        <authorList>
            <consortium name="The Broad Institute Genomics Platform"/>
            <consortium name="The Broad Institute Genome Sequencing Center for Infectious Disease"/>
            <person name="Wu L."/>
            <person name="Ma J."/>
        </authorList>
    </citation>
    <scope>NUCLEOTIDE SEQUENCE [LARGE SCALE GENOMIC DNA]</scope>
    <source>
        <strain evidence="1 2">YIM 94188</strain>
    </source>
</reference>
<name>A0ABD5U203_9EURY</name>
<evidence type="ECO:0000313" key="1">
    <source>
        <dbReference type="EMBL" id="MFC6825747.1"/>
    </source>
</evidence>
<dbReference type="Proteomes" id="UP001596408">
    <property type="component" value="Unassembled WGS sequence"/>
</dbReference>
<sequence>MVDPTSDIGEDADESTAQECANCGEKILQSPTHRVVTRVEDGEARHRHFCSDECRAAYGESRSESDEPTDE</sequence>
<keyword evidence="2" id="KW-1185">Reference proteome</keyword>
<accession>A0ABD5U203</accession>
<protein>
    <recommendedName>
        <fullName evidence="3">TRASH domain-containing protein</fullName>
    </recommendedName>
</protein>
<dbReference type="EMBL" id="JBHSXH010000015">
    <property type="protein sequence ID" value="MFC6825747.1"/>
    <property type="molecule type" value="Genomic_DNA"/>
</dbReference>
<evidence type="ECO:0008006" key="3">
    <source>
        <dbReference type="Google" id="ProtNLM"/>
    </source>
</evidence>
<gene>
    <name evidence="1" type="ORF">ACFQEV_12195</name>
</gene>
<proteinExistence type="predicted"/>
<evidence type="ECO:0000313" key="2">
    <source>
        <dbReference type="Proteomes" id="UP001596408"/>
    </source>
</evidence>
<dbReference type="AlphaFoldDB" id="A0ABD5U203"/>
<dbReference type="RefSeq" id="WP_379696283.1">
    <property type="nucleotide sequence ID" value="NZ_JBHSXH010000015.1"/>
</dbReference>
<organism evidence="1 2">
    <name type="scientific">Halopelagius fulvigenes</name>
    <dbReference type="NCBI Taxonomy" id="1198324"/>
    <lineage>
        <taxon>Archaea</taxon>
        <taxon>Methanobacteriati</taxon>
        <taxon>Methanobacteriota</taxon>
        <taxon>Stenosarchaea group</taxon>
        <taxon>Halobacteria</taxon>
        <taxon>Halobacteriales</taxon>
        <taxon>Haloferacaceae</taxon>
    </lineage>
</organism>
<dbReference type="InterPro" id="IPR055998">
    <property type="entry name" value="DUF7576"/>
</dbReference>
<dbReference type="Pfam" id="PF24461">
    <property type="entry name" value="DUF7576"/>
    <property type="match status" value="1"/>
</dbReference>